<keyword evidence="7" id="KW-1185">Reference proteome</keyword>
<proteinExistence type="predicted"/>
<keyword evidence="2" id="KW-0547">Nucleotide-binding</keyword>
<dbReference type="GO" id="GO:0005524">
    <property type="term" value="F:ATP binding"/>
    <property type="evidence" value="ECO:0007669"/>
    <property type="project" value="UniProtKB-KW"/>
</dbReference>
<reference evidence="6 7" key="1">
    <citation type="submission" date="2017-12" db="EMBL/GenBank/DDBJ databases">
        <title>Sequencing the genomes of 1000 Actinobacteria strains.</title>
        <authorList>
            <person name="Klenk H.-P."/>
        </authorList>
    </citation>
    <scope>NUCLEOTIDE SEQUENCE [LARGE SCALE GENOMIC DNA]</scope>
    <source>
        <strain evidence="6 7">DSM 44489</strain>
    </source>
</reference>
<evidence type="ECO:0000313" key="7">
    <source>
        <dbReference type="Proteomes" id="UP000233766"/>
    </source>
</evidence>
<dbReference type="EMBL" id="PJMW01000002">
    <property type="protein sequence ID" value="PKV82490.1"/>
    <property type="molecule type" value="Genomic_DNA"/>
</dbReference>
<dbReference type="InterPro" id="IPR040999">
    <property type="entry name" value="Mak_N_cap"/>
</dbReference>
<evidence type="ECO:0000313" key="6">
    <source>
        <dbReference type="EMBL" id="PKV82490.1"/>
    </source>
</evidence>
<evidence type="ECO:0000256" key="4">
    <source>
        <dbReference type="ARBA" id="ARBA00022840"/>
    </source>
</evidence>
<evidence type="ECO:0000256" key="1">
    <source>
        <dbReference type="ARBA" id="ARBA00022679"/>
    </source>
</evidence>
<dbReference type="OrthoDB" id="3787729at2"/>
<organism evidence="6 7">
    <name type="scientific">Nocardia fluminea</name>
    <dbReference type="NCBI Taxonomy" id="134984"/>
    <lineage>
        <taxon>Bacteria</taxon>
        <taxon>Bacillati</taxon>
        <taxon>Actinomycetota</taxon>
        <taxon>Actinomycetes</taxon>
        <taxon>Mycobacteriales</taxon>
        <taxon>Nocardiaceae</taxon>
        <taxon>Nocardia</taxon>
    </lineage>
</organism>
<keyword evidence="1" id="KW-0808">Transferase</keyword>
<dbReference type="GO" id="GO:0016301">
    <property type="term" value="F:kinase activity"/>
    <property type="evidence" value="ECO:0007669"/>
    <property type="project" value="UniProtKB-KW"/>
</dbReference>
<sequence length="205" mass="21739">MAVIHQTTVTPSKRDLVAAWLPRQQWYLGTIPRLDKVGGFRLDDPAGEVGIEFVLFVDDSGPDQVLYQVPMTYRGAPLPGGDSALIGIAEHGVLGRRWIYDGTRDPVAIGAVIDLLTGRTTAQAQSLSDTADPTVVVTPAENWSVDRELGVAVDGVAHTDVPWGAAAVRFHRVPVSLWVGGAGSVAAPSALGPVVELISVLTDWV</sequence>
<feature type="domain" description="Maltokinase N-terminal cap" evidence="5">
    <location>
        <begin position="20"/>
        <end position="105"/>
    </location>
</feature>
<evidence type="ECO:0000256" key="2">
    <source>
        <dbReference type="ARBA" id="ARBA00022741"/>
    </source>
</evidence>
<accession>A0A2N3VLJ8</accession>
<keyword evidence="4" id="KW-0067">ATP-binding</keyword>
<dbReference type="Pfam" id="PF18085">
    <property type="entry name" value="Mak_N_cap"/>
    <property type="match status" value="1"/>
</dbReference>
<dbReference type="RefSeq" id="WP_101468040.1">
    <property type="nucleotide sequence ID" value="NZ_PJMW01000002.1"/>
</dbReference>
<gene>
    <name evidence="6" type="ORF">ATK86_6980</name>
</gene>
<protein>
    <recommendedName>
        <fullName evidence="5">Maltokinase N-terminal cap domain-containing protein</fullName>
    </recommendedName>
</protein>
<comment type="caution">
    <text evidence="6">The sequence shown here is derived from an EMBL/GenBank/DDBJ whole genome shotgun (WGS) entry which is preliminary data.</text>
</comment>
<keyword evidence="3" id="KW-0418">Kinase</keyword>
<evidence type="ECO:0000259" key="5">
    <source>
        <dbReference type="Pfam" id="PF18085"/>
    </source>
</evidence>
<dbReference type="AlphaFoldDB" id="A0A2N3VLJ8"/>
<dbReference type="Proteomes" id="UP000233766">
    <property type="component" value="Unassembled WGS sequence"/>
</dbReference>
<evidence type="ECO:0000256" key="3">
    <source>
        <dbReference type="ARBA" id="ARBA00022777"/>
    </source>
</evidence>
<name>A0A2N3VLJ8_9NOCA</name>